<dbReference type="InterPro" id="IPR011992">
    <property type="entry name" value="EF-hand-dom_pair"/>
</dbReference>
<dbReference type="AlphaFoldDB" id="A0A0D6L7M3"/>
<gene>
    <name evidence="3" type="ORF">ANCCEY_13966</name>
</gene>
<dbReference type="GO" id="GO:0030130">
    <property type="term" value="C:clathrin coat of trans-Golgi network vesicle"/>
    <property type="evidence" value="ECO:0007669"/>
    <property type="project" value="TreeGrafter"/>
</dbReference>
<evidence type="ECO:0000259" key="2">
    <source>
        <dbReference type="PROSITE" id="PS50031"/>
    </source>
</evidence>
<evidence type="ECO:0000313" key="4">
    <source>
        <dbReference type="Proteomes" id="UP000054495"/>
    </source>
</evidence>
<evidence type="ECO:0000256" key="1">
    <source>
        <dbReference type="SAM" id="MobiDB-lite"/>
    </source>
</evidence>
<feature type="compositionally biased region" description="Polar residues" evidence="1">
    <location>
        <begin position="226"/>
        <end position="246"/>
    </location>
</feature>
<name>A0A0D6L7M3_9BILA</name>
<dbReference type="PANTHER" id="PTHR15463:SF2">
    <property type="entry name" value="SYNERGIN GAMMA"/>
    <property type="match status" value="1"/>
</dbReference>
<feature type="region of interest" description="Disordered" evidence="1">
    <location>
        <begin position="202"/>
        <end position="246"/>
    </location>
</feature>
<organism evidence="3 4">
    <name type="scientific">Ancylostoma ceylanicum</name>
    <dbReference type="NCBI Taxonomy" id="53326"/>
    <lineage>
        <taxon>Eukaryota</taxon>
        <taxon>Metazoa</taxon>
        <taxon>Ecdysozoa</taxon>
        <taxon>Nematoda</taxon>
        <taxon>Chromadorea</taxon>
        <taxon>Rhabditida</taxon>
        <taxon>Rhabditina</taxon>
        <taxon>Rhabditomorpha</taxon>
        <taxon>Strongyloidea</taxon>
        <taxon>Ancylostomatidae</taxon>
        <taxon>Ancylostomatinae</taxon>
        <taxon>Ancylostoma</taxon>
    </lineage>
</organism>
<dbReference type="PANTHER" id="PTHR15463">
    <property type="entry name" value="AP1 GAMMA SUBUNIT BINDING PROTEIN 1"/>
    <property type="match status" value="1"/>
</dbReference>
<dbReference type="Proteomes" id="UP000054495">
    <property type="component" value="Unassembled WGS sequence"/>
</dbReference>
<dbReference type="PROSITE" id="PS50031">
    <property type="entry name" value="EH"/>
    <property type="match status" value="1"/>
</dbReference>
<reference evidence="3 4" key="1">
    <citation type="submission" date="2013-05" db="EMBL/GenBank/DDBJ databases">
        <title>Draft genome of the parasitic nematode Anyclostoma ceylanicum.</title>
        <authorList>
            <person name="Mitreva M."/>
        </authorList>
    </citation>
    <scope>NUCLEOTIDE SEQUENCE [LARGE SCALE GENOMIC DNA]</scope>
</reference>
<dbReference type="InterPro" id="IPR000261">
    <property type="entry name" value="EH_dom"/>
</dbReference>
<dbReference type="EMBL" id="KE125848">
    <property type="protein sequence ID" value="EPB66943.1"/>
    <property type="molecule type" value="Genomic_DNA"/>
</dbReference>
<keyword evidence="4" id="KW-1185">Reference proteome</keyword>
<feature type="compositionally biased region" description="Low complexity" evidence="1">
    <location>
        <begin position="268"/>
        <end position="279"/>
    </location>
</feature>
<feature type="domain" description="EH" evidence="2">
    <location>
        <begin position="52"/>
        <end position="151"/>
    </location>
</feature>
<feature type="region of interest" description="Disordered" evidence="1">
    <location>
        <begin position="264"/>
        <end position="288"/>
    </location>
</feature>
<evidence type="ECO:0000313" key="3">
    <source>
        <dbReference type="EMBL" id="EPB66943.1"/>
    </source>
</evidence>
<sequence>MSSNNTSASTGYNQQSKIMEEVMMSGNIPIPAPGRAGMMGGGGGVVPPALLDESRVPRFYRDAIAACGATQAHMLPHTALVYNLMVTSGLPRPVLSYIWSAVNRTLPGQLTRPEFFSCLALIALAQKGESLAALSTMPSLPIPFLQSVQLPPAQQLSAPVVNIAKPPAAPAAKEQRHSSLFIPTSLLLGRRNSKKKEVDLLGEAIPSPPKPSPQSAPITPEGSAAPQPSVTDNSTDCPLPSTSSQPSALNDLCGIDWSSVASPQTPVSHELSSSTTNSSKSEEDASTASHFSMGCSTASEINGTTDISPAISAELVECWKKIVSAATDIFNVIEEFSNAMIECSIPHIKTADNLLGSATEEVLKEVSLTERGDGYLRCLNRLYFVVCRVERSAGVDLPQRYLGDIAKCQKIWKRLSGFIEGAPEEDECSDKADNSEKFPADAHKFLDAGVTAEIETLTTEKDLEEKTGTRQNSIWVLILKDHPLHSPLVVYDNEF</sequence>
<protein>
    <recommendedName>
        <fullName evidence="2">EH domain-containing protein</fullName>
    </recommendedName>
</protein>
<proteinExistence type="predicted"/>
<accession>A0A0D6L7M3</accession>
<dbReference type="Gene3D" id="1.10.238.10">
    <property type="entry name" value="EF-hand"/>
    <property type="match status" value="1"/>
</dbReference>
<dbReference type="InterPro" id="IPR039656">
    <property type="entry name" value="SYNRG"/>
</dbReference>
<dbReference type="SUPFAM" id="SSF47473">
    <property type="entry name" value="EF-hand"/>
    <property type="match status" value="1"/>
</dbReference>